<evidence type="ECO:0000256" key="2">
    <source>
        <dbReference type="RuleBase" id="RU362039"/>
    </source>
</evidence>
<evidence type="ECO:0000256" key="1">
    <source>
        <dbReference type="ARBA" id="ARBA00008950"/>
    </source>
</evidence>
<dbReference type="GO" id="GO:0046872">
    <property type="term" value="F:metal ion binding"/>
    <property type="evidence" value="ECO:0007669"/>
    <property type="project" value="UniProtKB-KW"/>
</dbReference>
<evidence type="ECO:0000313" key="4">
    <source>
        <dbReference type="EMBL" id="ADR19660.1"/>
    </source>
</evidence>
<dbReference type="STRING" id="768670.Calni_1754"/>
<dbReference type="GO" id="GO:0016787">
    <property type="term" value="F:hydrolase activity"/>
    <property type="evidence" value="ECO:0007669"/>
    <property type="project" value="UniProtKB-UniRule"/>
</dbReference>
<dbReference type="EC" id="3.1.4.-" evidence="2"/>
<feature type="domain" description="Calcineurin-like phosphoesterase" evidence="3">
    <location>
        <begin position="1"/>
        <end position="146"/>
    </location>
</feature>
<reference key="1">
    <citation type="submission" date="2010-11" db="EMBL/GenBank/DDBJ databases">
        <title>The complete genome of chromosome of Calditerrivibrio nitroreducens DSM 19672.</title>
        <authorList>
            <consortium name="US DOE Joint Genome Institute (JGI-PGF)"/>
            <person name="Lucas S."/>
            <person name="Copeland A."/>
            <person name="Lapidus A."/>
            <person name="Bruce D."/>
            <person name="Goodwin L."/>
            <person name="Pitluck S."/>
            <person name="Kyrpides N."/>
            <person name="Mavromatis K."/>
            <person name="Ivanova N."/>
            <person name="Mikhailova N."/>
            <person name="Zeytun A."/>
            <person name="Brettin T."/>
            <person name="Detter J.C."/>
            <person name="Tapia R."/>
            <person name="Han C."/>
            <person name="Land M."/>
            <person name="Hauser L."/>
            <person name="Markowitz V."/>
            <person name="Cheng J.-F."/>
            <person name="Hugenholtz P."/>
            <person name="Woyke T."/>
            <person name="Wu D."/>
            <person name="Spring S."/>
            <person name="Schroeder M."/>
            <person name="Brambilla E."/>
            <person name="Klenk H.-P."/>
            <person name="Eisen J.A."/>
        </authorList>
    </citation>
    <scope>NUCLEOTIDE SEQUENCE [LARGE SCALE GENOMIC DNA]</scope>
    <source>
        <strain>DSM 19672</strain>
    </source>
</reference>
<reference evidence="4 5" key="2">
    <citation type="journal article" date="2011" name="Stand. Genomic Sci.">
        <title>Complete genome sequence of Calditerrivibrio nitroreducens type strain (Yu37-1).</title>
        <authorList>
            <person name="Pitluck S."/>
            <person name="Sikorski J."/>
            <person name="Zeytun A."/>
            <person name="Lapidus A."/>
            <person name="Nolan M."/>
            <person name="Lucas S."/>
            <person name="Hammon N."/>
            <person name="Deshpande S."/>
            <person name="Cheng J.F."/>
            <person name="Tapia R."/>
            <person name="Han C."/>
            <person name="Goodwin L."/>
            <person name="Liolios K."/>
            <person name="Pagani I."/>
            <person name="Ivanova N."/>
            <person name="Mavromatis K."/>
            <person name="Pati A."/>
            <person name="Chen A."/>
            <person name="Palaniappan K."/>
            <person name="Hauser L."/>
            <person name="Chang Y.J."/>
            <person name="Jeffries C.D."/>
            <person name="Detter J.C."/>
            <person name="Brambilla E."/>
            <person name="Djao O.D."/>
            <person name="Rohde M."/>
            <person name="Spring S."/>
            <person name="Goker M."/>
            <person name="Woyke T."/>
            <person name="Bristow J."/>
            <person name="Eisen J.A."/>
            <person name="Markowitz V."/>
            <person name="Hugenholtz P."/>
            <person name="Kyrpides N.C."/>
            <person name="Klenk H.P."/>
            <person name="Land M."/>
        </authorList>
    </citation>
    <scope>NUCLEOTIDE SEQUENCE [LARGE SCALE GENOMIC DNA]</scope>
    <source>
        <strain evidence="5">DSM 19672 / NBRC 101217 / Yu37-1</strain>
    </source>
</reference>
<dbReference type="InterPro" id="IPR000979">
    <property type="entry name" value="Phosphodiesterase_MJ0936/Vps29"/>
</dbReference>
<name>E4TG73_CALNY</name>
<dbReference type="RefSeq" id="WP_013451871.1">
    <property type="nucleotide sequence ID" value="NC_014758.1"/>
</dbReference>
<dbReference type="PANTHER" id="PTHR11124">
    <property type="entry name" value="VACUOLAR SORTING PROTEIN VPS29"/>
    <property type="match status" value="1"/>
</dbReference>
<dbReference type="InterPro" id="IPR029052">
    <property type="entry name" value="Metallo-depent_PP-like"/>
</dbReference>
<dbReference type="OrthoDB" id="9785951at2"/>
<comment type="similarity">
    <text evidence="1 2">Belongs to the metallophosphoesterase superfamily. YfcE family.</text>
</comment>
<accession>E4TG73</accession>
<dbReference type="Gene3D" id="3.60.21.10">
    <property type="match status" value="1"/>
</dbReference>
<organism evidence="4 5">
    <name type="scientific">Calditerrivibrio nitroreducens (strain DSM 19672 / NBRC 101217 / Yu37-1)</name>
    <dbReference type="NCBI Taxonomy" id="768670"/>
    <lineage>
        <taxon>Bacteria</taxon>
        <taxon>Pseudomonadati</taxon>
        <taxon>Deferribacterota</taxon>
        <taxon>Deferribacteres</taxon>
        <taxon>Deferribacterales</taxon>
        <taxon>Calditerrivibrionaceae</taxon>
    </lineage>
</organism>
<dbReference type="eggNOG" id="COG0622">
    <property type="taxonomic scope" value="Bacteria"/>
</dbReference>
<dbReference type="EMBL" id="CP002347">
    <property type="protein sequence ID" value="ADR19660.1"/>
    <property type="molecule type" value="Genomic_DNA"/>
</dbReference>
<dbReference type="Proteomes" id="UP000007039">
    <property type="component" value="Chromosome"/>
</dbReference>
<dbReference type="Pfam" id="PF12850">
    <property type="entry name" value="Metallophos_2"/>
    <property type="match status" value="1"/>
</dbReference>
<protein>
    <recommendedName>
        <fullName evidence="2">Phosphoesterase</fullName>
        <ecNumber evidence="2">3.1.4.-</ecNumber>
    </recommendedName>
</protein>
<sequence>MRILIISDTHIYSIKNLPPQVLDEIPNSDAVIHAGDIVGIKAYNELKEISKRLYAVKGNIDLDIEELEDELIFQLGKFKIGLTHGHKYNNLYNGLIYNFSECDIVVFGHLHSPYFGREKNLSLINPGSTSKNRWKNKNSYAIMDIYENDFKVTFVDIS</sequence>
<keyword evidence="2" id="KW-0479">Metal-binding</keyword>
<dbReference type="AlphaFoldDB" id="E4TG73"/>
<gene>
    <name evidence="4" type="ordered locus">Calni_1754</name>
</gene>
<dbReference type="KEGG" id="cni:Calni_1754"/>
<dbReference type="InterPro" id="IPR041802">
    <property type="entry name" value="MPP_YfcE"/>
</dbReference>
<dbReference type="CDD" id="cd00841">
    <property type="entry name" value="MPP_YfcE"/>
    <property type="match status" value="1"/>
</dbReference>
<dbReference type="NCBIfam" id="TIGR00040">
    <property type="entry name" value="yfcE"/>
    <property type="match status" value="1"/>
</dbReference>
<evidence type="ECO:0000313" key="5">
    <source>
        <dbReference type="Proteomes" id="UP000007039"/>
    </source>
</evidence>
<dbReference type="HOGENOM" id="CLU_063749_3_2_0"/>
<proteinExistence type="inferred from homology"/>
<dbReference type="SUPFAM" id="SSF56300">
    <property type="entry name" value="Metallo-dependent phosphatases"/>
    <property type="match status" value="1"/>
</dbReference>
<dbReference type="InterPro" id="IPR024654">
    <property type="entry name" value="Calcineurin-like_PHP_lpxH"/>
</dbReference>
<comment type="cofactor">
    <cofactor evidence="2">
        <name>a divalent metal cation</name>
        <dbReference type="ChEBI" id="CHEBI:60240"/>
    </cofactor>
</comment>
<keyword evidence="5" id="KW-1185">Reference proteome</keyword>
<evidence type="ECO:0000259" key="3">
    <source>
        <dbReference type="Pfam" id="PF12850"/>
    </source>
</evidence>